<sequence length="227" mass="25124">MATPSPSKKPKLDDESDTDQTPANSDPIQIDRNGDLTLIVGPSGVKMQVDANALRRSSKVFDRMLFGSPLGSDRTADWTVELPEDDPEALRLLFHAAHANFADIPRNMKFSQLYDITVTAEKYNMTGSVRPWAATWTLGQDLPAFKPADPDGTSYEDLQRLSILYSLDTLEQFGYFLAILVAKTKVNSNDKPLFKADYGVGGESTDSDFREWSELPLLPDSVSGEPF</sequence>
<organism evidence="2 3">
    <name type="scientific">Diaporthe ampelina</name>
    <dbReference type="NCBI Taxonomy" id="1214573"/>
    <lineage>
        <taxon>Eukaryota</taxon>
        <taxon>Fungi</taxon>
        <taxon>Dikarya</taxon>
        <taxon>Ascomycota</taxon>
        <taxon>Pezizomycotina</taxon>
        <taxon>Sordariomycetes</taxon>
        <taxon>Sordariomycetidae</taxon>
        <taxon>Diaporthales</taxon>
        <taxon>Diaporthaceae</taxon>
        <taxon>Diaporthe</taxon>
    </lineage>
</organism>
<feature type="region of interest" description="Disordered" evidence="1">
    <location>
        <begin position="1"/>
        <end position="31"/>
    </location>
</feature>
<proteinExistence type="predicted"/>
<keyword evidence="3" id="KW-1185">Reference proteome</keyword>
<dbReference type="OrthoDB" id="5275938at2759"/>
<reference evidence="2 3" key="2">
    <citation type="submission" date="2015-05" db="EMBL/GenBank/DDBJ databases">
        <authorList>
            <person name="Morales-Cruz A."/>
            <person name="Amrine K.C."/>
            <person name="Cantu D."/>
        </authorList>
    </citation>
    <scope>NUCLEOTIDE SEQUENCE [LARGE SCALE GENOMIC DNA]</scope>
    <source>
        <strain evidence="2">DA912</strain>
    </source>
</reference>
<name>A0A0G2FEC6_9PEZI</name>
<dbReference type="AlphaFoldDB" id="A0A0G2FEC6"/>
<reference evidence="2 3" key="1">
    <citation type="submission" date="2015-05" db="EMBL/GenBank/DDBJ databases">
        <title>Distinctive expansion of gene families associated with plant cell wall degradation and secondary metabolism in the genomes of grapevine trunk pathogens.</title>
        <authorList>
            <person name="Lawrence D.P."/>
            <person name="Travadon R."/>
            <person name="Rolshausen P.E."/>
            <person name="Baumgartner K."/>
        </authorList>
    </citation>
    <scope>NUCLEOTIDE SEQUENCE [LARGE SCALE GENOMIC DNA]</scope>
    <source>
        <strain evidence="2">DA912</strain>
    </source>
</reference>
<gene>
    <name evidence="2" type="ORF">UCDDA912_g07563</name>
</gene>
<dbReference type="SUPFAM" id="SSF54695">
    <property type="entry name" value="POZ domain"/>
    <property type="match status" value="1"/>
</dbReference>
<evidence type="ECO:0000256" key="1">
    <source>
        <dbReference type="SAM" id="MobiDB-lite"/>
    </source>
</evidence>
<comment type="caution">
    <text evidence="2">The sequence shown here is derived from an EMBL/GenBank/DDBJ whole genome shotgun (WGS) entry which is preliminary data.</text>
</comment>
<dbReference type="InterPro" id="IPR011333">
    <property type="entry name" value="SKP1/BTB/POZ_sf"/>
</dbReference>
<dbReference type="Proteomes" id="UP000034680">
    <property type="component" value="Unassembled WGS sequence"/>
</dbReference>
<evidence type="ECO:0000313" key="2">
    <source>
        <dbReference type="EMBL" id="KKY32491.1"/>
    </source>
</evidence>
<dbReference type="STRING" id="1214573.A0A0G2FEC6"/>
<dbReference type="Gene3D" id="3.30.710.10">
    <property type="entry name" value="Potassium Channel Kv1.1, Chain A"/>
    <property type="match status" value="1"/>
</dbReference>
<evidence type="ECO:0000313" key="3">
    <source>
        <dbReference type="Proteomes" id="UP000034680"/>
    </source>
</evidence>
<dbReference type="EMBL" id="LCUC01000303">
    <property type="protein sequence ID" value="KKY32491.1"/>
    <property type="molecule type" value="Genomic_DNA"/>
</dbReference>
<protein>
    <submittedName>
        <fullName evidence="2">Putative nuclear pore protein</fullName>
    </submittedName>
</protein>
<accession>A0A0G2FEC6</accession>